<evidence type="ECO:0000256" key="3">
    <source>
        <dbReference type="ARBA" id="ARBA00022553"/>
    </source>
</evidence>
<keyword evidence="3" id="KW-0597">Phosphoprotein</keyword>
<protein>
    <recommendedName>
        <fullName evidence="2">histidine kinase</fullName>
        <ecNumber evidence="2">2.7.13.3</ecNumber>
    </recommendedName>
</protein>
<dbReference type="AlphaFoldDB" id="A0A2U1JZ76"/>
<evidence type="ECO:0000256" key="1">
    <source>
        <dbReference type="ARBA" id="ARBA00000085"/>
    </source>
</evidence>
<keyword evidence="4" id="KW-0808">Transferase</keyword>
<dbReference type="InterPro" id="IPR003594">
    <property type="entry name" value="HATPase_dom"/>
</dbReference>
<dbReference type="Gene3D" id="3.30.565.10">
    <property type="entry name" value="Histidine kinase-like ATPase, C-terminal domain"/>
    <property type="match status" value="1"/>
</dbReference>
<evidence type="ECO:0000256" key="7">
    <source>
        <dbReference type="ARBA" id="ARBA00022989"/>
    </source>
</evidence>
<dbReference type="InterPro" id="IPR003661">
    <property type="entry name" value="HisK_dim/P_dom"/>
</dbReference>
<organism evidence="10 11">
    <name type="scientific">Flavobacterium laiguense</name>
    <dbReference type="NCBI Taxonomy" id="2169409"/>
    <lineage>
        <taxon>Bacteria</taxon>
        <taxon>Pseudomonadati</taxon>
        <taxon>Bacteroidota</taxon>
        <taxon>Flavobacteriia</taxon>
        <taxon>Flavobacteriales</taxon>
        <taxon>Flavobacteriaceae</taxon>
        <taxon>Flavobacterium</taxon>
    </lineage>
</organism>
<gene>
    <name evidence="10" type="ORF">DB891_04695</name>
</gene>
<dbReference type="PANTHER" id="PTHR45436:SF5">
    <property type="entry name" value="SENSOR HISTIDINE KINASE TRCS"/>
    <property type="match status" value="1"/>
</dbReference>
<evidence type="ECO:0000256" key="8">
    <source>
        <dbReference type="SAM" id="Phobius"/>
    </source>
</evidence>
<keyword evidence="5 8" id="KW-0812">Transmembrane</keyword>
<sequence length="422" mass="49182">MTEKLLHKTLKYYLSFSLLVMLLAAPLFYFVTQFLYLEEADEGLVLLKKEFIENSIPKLKENDIEVWNKLNRNVKINKVQENLKEDTFFYKKYYDTLDVENEPYRVLVSPVTINGKDYTFFARTNLVEKKDLIVSIIILFVVIIAILLIGLFIITKRVSLTLWKPFYETLEQIERFEIDKNLDSKLTTNNIEEFNRLNLAINKLIKKNTLIYKSQEEFIENAAHELQTPIAIFKGKLETLLQRSDVTEEQFEILDKLNDTATRLNRLNKNLLLLSKIESKQYNILEDVFLDVVITNQLDFFKEQAFAKNISIATNLESGTLIRTNPFLSEILISNLFLNTINHNIINGIINVVLDKNSLIFSNTGIPKSLEINKLFERFSKVNPSSKGNGLGLSIIKKIADNNQWNVIYNFKDNLHIFEIRF</sequence>
<dbReference type="Gene3D" id="1.10.287.130">
    <property type="match status" value="1"/>
</dbReference>
<dbReference type="GO" id="GO:0005886">
    <property type="term" value="C:plasma membrane"/>
    <property type="evidence" value="ECO:0007669"/>
    <property type="project" value="TreeGrafter"/>
</dbReference>
<dbReference type="SUPFAM" id="SSF55874">
    <property type="entry name" value="ATPase domain of HSP90 chaperone/DNA topoisomerase II/histidine kinase"/>
    <property type="match status" value="1"/>
</dbReference>
<reference evidence="10 11" key="1">
    <citation type="submission" date="2018-04" db="EMBL/GenBank/DDBJ databases">
        <title>Flavobacterium sp. nov., isolated from glacier ice.</title>
        <authorList>
            <person name="Liu Q."/>
            <person name="Xin Y.-H."/>
        </authorList>
    </citation>
    <scope>NUCLEOTIDE SEQUENCE [LARGE SCALE GENOMIC DNA]</scope>
    <source>
        <strain evidence="10 11">LB2P30</strain>
    </source>
</reference>
<feature type="transmembrane region" description="Helical" evidence="8">
    <location>
        <begin position="132"/>
        <end position="154"/>
    </location>
</feature>
<dbReference type="GO" id="GO:0000155">
    <property type="term" value="F:phosphorelay sensor kinase activity"/>
    <property type="evidence" value="ECO:0007669"/>
    <property type="project" value="InterPro"/>
</dbReference>
<dbReference type="EC" id="2.7.13.3" evidence="2"/>
<keyword evidence="6 10" id="KW-0418">Kinase</keyword>
<dbReference type="PANTHER" id="PTHR45436">
    <property type="entry name" value="SENSOR HISTIDINE KINASE YKOH"/>
    <property type="match status" value="1"/>
</dbReference>
<evidence type="ECO:0000256" key="6">
    <source>
        <dbReference type="ARBA" id="ARBA00022777"/>
    </source>
</evidence>
<proteinExistence type="predicted"/>
<keyword evidence="8" id="KW-0472">Membrane</keyword>
<dbReference type="Pfam" id="PF00512">
    <property type="entry name" value="HisKA"/>
    <property type="match status" value="1"/>
</dbReference>
<accession>A0A2U1JZ76</accession>
<dbReference type="EMBL" id="QCZH01000003">
    <property type="protein sequence ID" value="PWA10527.1"/>
    <property type="molecule type" value="Genomic_DNA"/>
</dbReference>
<dbReference type="SUPFAM" id="SSF47384">
    <property type="entry name" value="Homodimeric domain of signal transducing histidine kinase"/>
    <property type="match status" value="1"/>
</dbReference>
<dbReference type="InterPro" id="IPR050428">
    <property type="entry name" value="TCS_sensor_his_kinase"/>
</dbReference>
<dbReference type="RefSeq" id="WP_116761087.1">
    <property type="nucleotide sequence ID" value="NZ_QCZH01000003.1"/>
</dbReference>
<dbReference type="InterPro" id="IPR036097">
    <property type="entry name" value="HisK_dim/P_sf"/>
</dbReference>
<dbReference type="InterPro" id="IPR005467">
    <property type="entry name" value="His_kinase_dom"/>
</dbReference>
<dbReference type="Pfam" id="PF02518">
    <property type="entry name" value="HATPase_c"/>
    <property type="match status" value="1"/>
</dbReference>
<evidence type="ECO:0000313" key="10">
    <source>
        <dbReference type="EMBL" id="PWA10527.1"/>
    </source>
</evidence>
<evidence type="ECO:0000256" key="4">
    <source>
        <dbReference type="ARBA" id="ARBA00022679"/>
    </source>
</evidence>
<keyword evidence="11" id="KW-1185">Reference proteome</keyword>
<evidence type="ECO:0000313" key="11">
    <source>
        <dbReference type="Proteomes" id="UP000245618"/>
    </source>
</evidence>
<comment type="caution">
    <text evidence="10">The sequence shown here is derived from an EMBL/GenBank/DDBJ whole genome shotgun (WGS) entry which is preliminary data.</text>
</comment>
<name>A0A2U1JZ76_9FLAO</name>
<feature type="transmembrane region" description="Helical" evidence="8">
    <location>
        <begin position="12"/>
        <end position="36"/>
    </location>
</feature>
<evidence type="ECO:0000256" key="2">
    <source>
        <dbReference type="ARBA" id="ARBA00012438"/>
    </source>
</evidence>
<feature type="domain" description="Histidine kinase" evidence="9">
    <location>
        <begin position="221"/>
        <end position="422"/>
    </location>
</feature>
<evidence type="ECO:0000259" key="9">
    <source>
        <dbReference type="PROSITE" id="PS50109"/>
    </source>
</evidence>
<dbReference type="SMART" id="SM00388">
    <property type="entry name" value="HisKA"/>
    <property type="match status" value="1"/>
</dbReference>
<dbReference type="CDD" id="cd00082">
    <property type="entry name" value="HisKA"/>
    <property type="match status" value="1"/>
</dbReference>
<comment type="catalytic activity">
    <reaction evidence="1">
        <text>ATP + protein L-histidine = ADP + protein N-phospho-L-histidine.</text>
        <dbReference type="EC" id="2.7.13.3"/>
    </reaction>
</comment>
<dbReference type="Proteomes" id="UP000245618">
    <property type="component" value="Unassembled WGS sequence"/>
</dbReference>
<dbReference type="PROSITE" id="PS50109">
    <property type="entry name" value="HIS_KIN"/>
    <property type="match status" value="1"/>
</dbReference>
<keyword evidence="7 8" id="KW-1133">Transmembrane helix</keyword>
<evidence type="ECO:0000256" key="5">
    <source>
        <dbReference type="ARBA" id="ARBA00022692"/>
    </source>
</evidence>
<dbReference type="OrthoDB" id="1522504at2"/>
<dbReference type="InterPro" id="IPR036890">
    <property type="entry name" value="HATPase_C_sf"/>
</dbReference>